<feature type="binding site" evidence="13">
    <location>
        <begin position="100"/>
        <end position="102"/>
    </location>
    <ligand>
        <name>ATP</name>
        <dbReference type="ChEBI" id="CHEBI:30616"/>
    </ligand>
</feature>
<dbReference type="PIRSF" id="PIRSF018425">
    <property type="entry name" value="PolyA_polymerase"/>
    <property type="match status" value="1"/>
</dbReference>
<feature type="binding site" evidence="14">
    <location>
        <position position="167"/>
    </location>
    <ligand>
        <name>Mg(2+)</name>
        <dbReference type="ChEBI" id="CHEBI:18420"/>
        <label>2</label>
        <note>catalytic</note>
    </ligand>
</feature>
<evidence type="ECO:0000256" key="12">
    <source>
        <dbReference type="PIRNR" id="PIRNR018425"/>
    </source>
</evidence>
<dbReference type="GO" id="GO:0031123">
    <property type="term" value="P:RNA 3'-end processing"/>
    <property type="evidence" value="ECO:0007669"/>
    <property type="project" value="InterPro"/>
</dbReference>
<dbReference type="InterPro" id="IPR011068">
    <property type="entry name" value="NuclTrfase_I-like_C"/>
</dbReference>
<evidence type="ECO:0000256" key="8">
    <source>
        <dbReference type="ARBA" id="ARBA00022840"/>
    </source>
</evidence>
<dbReference type="GO" id="GO:0003723">
    <property type="term" value="F:RNA binding"/>
    <property type="evidence" value="ECO:0007669"/>
    <property type="project" value="UniProtKB-UniRule"/>
</dbReference>
<feature type="compositionally biased region" description="Polar residues" evidence="15">
    <location>
        <begin position="529"/>
        <end position="542"/>
    </location>
</feature>
<evidence type="ECO:0000256" key="10">
    <source>
        <dbReference type="ARBA" id="ARBA00023242"/>
    </source>
</evidence>
<sequence>MATMASGKEAGDSQTPRKYPGITSPISLSEPTKFDIDLNVKLVNTLKPYNVFDTEEGLTHRMVVLGKLNKLVKEWIKQVSLAKNMPPAIAETVGGKIYTFGSYRLGVHGAGADIDTLCVAPRHVDRSDFFSSFYEILKDQKETTDIRGVEEAFVPVIKLDFDGVELDILFARLALPQIPEDQDLREEVLLKNLDQRCVRSLNGCRVTDEMLHLVPNRENFRLALRAIKLWAKRRGVYSNVLGFLGGVSWAMLVARTCQLYPNAIASTLIHKFFLVFSRWEWPQPVLLKQIDENNRLGFQVWDPRTNPMDRFHLMPIITPAYPQQNSTYNVSLSTRAIMQEEFKIGLQVTQEIFEGKATWDKLFEPSSFFGKYKHYIVLSTSATSKEHHLEWVGLVESKVRILIGNLERTAYIALAHVNPKQYPPLNPQEDVFVTNWFIGLQFNKIEGGNIDLTFEIQSFTDTVHRQAISNGTLKEGMKIEARSVRRKQLGEYLPPSLLKFNKKRSLPAQGDEAGETPPRKKISLDSGISPASTPGSAQTTPVTVRKLSTKAEDTDSPPATSASPPLPEAAGRQVTTPEPTANGTLDDSVTETNGSAAGTGVKRPHSPDAPDAVTDDNTKQSPTPEGSEAESSTGNKQPSSPDNQEAKEVDTSVDGSEPAPKRSHSPSNEGPDQKIQRQSPVTVEEDEASMKNPATPPSIDQTRVQRLPSGELPDISSPRTTTANVSVVKNSIKLRLK</sequence>
<dbReference type="GO" id="GO:0046872">
    <property type="term" value="F:metal ion binding"/>
    <property type="evidence" value="ECO:0007669"/>
    <property type="project" value="UniProtKB-KW"/>
</dbReference>
<dbReference type="KEGG" id="bbel:109483735"/>
<feature type="domain" description="Poly(A) polymerase RNA-binding" evidence="16">
    <location>
        <begin position="428"/>
        <end position="493"/>
    </location>
</feature>
<feature type="region of interest" description="Disordered" evidence="15">
    <location>
        <begin position="500"/>
        <end position="723"/>
    </location>
</feature>
<dbReference type="Proteomes" id="UP000515135">
    <property type="component" value="Unplaced"/>
</dbReference>
<dbReference type="SUPFAM" id="SSF55003">
    <property type="entry name" value="PAP/Archaeal CCA-adding enzyme, C-terminal domain"/>
    <property type="match status" value="1"/>
</dbReference>
<evidence type="ECO:0000256" key="15">
    <source>
        <dbReference type="SAM" id="MobiDB-lite"/>
    </source>
</evidence>
<dbReference type="Pfam" id="PF04926">
    <property type="entry name" value="PAP_RNA-bind"/>
    <property type="match status" value="2"/>
</dbReference>
<dbReference type="GeneID" id="109483735"/>
<evidence type="ECO:0000256" key="2">
    <source>
        <dbReference type="ARBA" id="ARBA00004123"/>
    </source>
</evidence>
<dbReference type="GO" id="GO:1990817">
    <property type="term" value="F:poly(A) RNA polymerase activity"/>
    <property type="evidence" value="ECO:0007669"/>
    <property type="project" value="UniProtKB-UniRule"/>
</dbReference>
<evidence type="ECO:0000313" key="20">
    <source>
        <dbReference type="RefSeq" id="XP_019642365.1"/>
    </source>
</evidence>
<dbReference type="GO" id="GO:0006397">
    <property type="term" value="P:mRNA processing"/>
    <property type="evidence" value="ECO:0007669"/>
    <property type="project" value="UniProtKB-KW"/>
</dbReference>
<evidence type="ECO:0000256" key="3">
    <source>
        <dbReference type="ARBA" id="ARBA00010912"/>
    </source>
</evidence>
<dbReference type="GO" id="GO:0005524">
    <property type="term" value="F:ATP binding"/>
    <property type="evidence" value="ECO:0007669"/>
    <property type="project" value="UniProtKB-UniRule"/>
</dbReference>
<evidence type="ECO:0000256" key="9">
    <source>
        <dbReference type="ARBA" id="ARBA00022842"/>
    </source>
</evidence>
<keyword evidence="7 12" id="KW-0547">Nucleotide-binding</keyword>
<dbReference type="EC" id="2.7.7.19" evidence="12"/>
<dbReference type="PANTHER" id="PTHR10682:SF10">
    <property type="entry name" value="POLYNUCLEOTIDE ADENYLYLTRANSFERASE"/>
    <property type="match status" value="1"/>
</dbReference>
<dbReference type="Gene3D" id="3.30.70.590">
    <property type="entry name" value="Poly(A) polymerase predicted RNA binding domain"/>
    <property type="match status" value="1"/>
</dbReference>
<accession>A0A6P4ZMC5</accession>
<dbReference type="FunFam" id="1.10.1410.10:FF:000001">
    <property type="entry name" value="Putative poly(A) polymerase gamma"/>
    <property type="match status" value="1"/>
</dbReference>
<feature type="domain" description="Poly(A) polymerase central" evidence="17">
    <location>
        <begin position="219"/>
        <end position="364"/>
    </location>
</feature>
<name>A0A6P4ZMC5_BRABE</name>
<evidence type="ECO:0000259" key="16">
    <source>
        <dbReference type="Pfam" id="PF04926"/>
    </source>
</evidence>
<feature type="compositionally biased region" description="Polar residues" evidence="15">
    <location>
        <begin position="619"/>
        <end position="643"/>
    </location>
</feature>
<feature type="binding site" evidence="13">
    <location>
        <position position="228"/>
    </location>
    <ligand>
        <name>ATP</name>
        <dbReference type="ChEBI" id="CHEBI:30616"/>
    </ligand>
</feature>
<feature type="binding site" evidence="14">
    <location>
        <position position="113"/>
    </location>
    <ligand>
        <name>Mg(2+)</name>
        <dbReference type="ChEBI" id="CHEBI:18420"/>
        <label>2</label>
        <note>catalytic</note>
    </ligand>
</feature>
<dbReference type="GO" id="GO:0005634">
    <property type="term" value="C:nucleus"/>
    <property type="evidence" value="ECO:0007669"/>
    <property type="project" value="UniProtKB-SubCell"/>
</dbReference>
<dbReference type="InterPro" id="IPR007010">
    <property type="entry name" value="PolA_pol_RNA-bd_dom"/>
</dbReference>
<feature type="compositionally biased region" description="Polar residues" evidence="15">
    <location>
        <begin position="573"/>
        <end position="596"/>
    </location>
</feature>
<dbReference type="OrthoDB" id="412748at2759"/>
<evidence type="ECO:0000256" key="11">
    <source>
        <dbReference type="ARBA" id="ARBA00048830"/>
    </source>
</evidence>
<feature type="domain" description="Poly(A) polymerase RNA-binding" evidence="16">
    <location>
        <begin position="367"/>
        <end position="422"/>
    </location>
</feature>
<dbReference type="InterPro" id="IPR043519">
    <property type="entry name" value="NT_sf"/>
</dbReference>
<comment type="similarity">
    <text evidence="3 12">Belongs to the poly(A) polymerase family.</text>
</comment>
<dbReference type="InterPro" id="IPR048840">
    <property type="entry name" value="PolA_pol_NTPase"/>
</dbReference>
<evidence type="ECO:0000256" key="14">
    <source>
        <dbReference type="PIRSR" id="PIRSR018425-2"/>
    </source>
</evidence>
<dbReference type="CDD" id="cd05402">
    <property type="entry name" value="NT_PAP_TUTase"/>
    <property type="match status" value="1"/>
</dbReference>
<feature type="region of interest" description="Disordered" evidence="15">
    <location>
        <begin position="1"/>
        <end position="24"/>
    </location>
</feature>
<evidence type="ECO:0000259" key="18">
    <source>
        <dbReference type="Pfam" id="PF20750"/>
    </source>
</evidence>
<evidence type="ECO:0000259" key="17">
    <source>
        <dbReference type="Pfam" id="PF04928"/>
    </source>
</evidence>
<keyword evidence="8 12" id="KW-0067">ATP-binding</keyword>
<dbReference type="InterPro" id="IPR007012">
    <property type="entry name" value="PolA_pol_cen_dom"/>
</dbReference>
<feature type="domain" description="Poly(A) polymerase nucleotidyltransferase" evidence="18">
    <location>
        <begin position="21"/>
        <end position="214"/>
    </location>
</feature>
<dbReference type="RefSeq" id="XP_019642365.1">
    <property type="nucleotide sequence ID" value="XM_019786806.1"/>
</dbReference>
<evidence type="ECO:0000256" key="6">
    <source>
        <dbReference type="ARBA" id="ARBA00022723"/>
    </source>
</evidence>
<feature type="binding site" evidence="13">
    <location>
        <position position="167"/>
    </location>
    <ligand>
        <name>ATP</name>
        <dbReference type="ChEBI" id="CHEBI:30616"/>
    </ligand>
</feature>
<comment type="cofactor">
    <cofactor evidence="14">
        <name>Mg(2+)</name>
        <dbReference type="ChEBI" id="CHEBI:18420"/>
    </cofactor>
    <text evidence="14">Binds 2 magnesium ions. Also active with manganese.</text>
</comment>
<dbReference type="Gene3D" id="3.30.460.10">
    <property type="entry name" value="Beta Polymerase, domain 2"/>
    <property type="match status" value="1"/>
</dbReference>
<feature type="binding site" evidence="14">
    <location>
        <position position="115"/>
    </location>
    <ligand>
        <name>Mg(2+)</name>
        <dbReference type="ChEBI" id="CHEBI:18420"/>
        <label>2</label>
        <note>catalytic</note>
    </ligand>
</feature>
<protein>
    <recommendedName>
        <fullName evidence="12">Poly(A) polymerase</fullName>
        <ecNumber evidence="12">2.7.7.19</ecNumber>
    </recommendedName>
</protein>
<dbReference type="FunFam" id="3.30.460.10:FF:000002">
    <property type="entry name" value="Poly(A) polymerase alpha, putative"/>
    <property type="match status" value="1"/>
</dbReference>
<feature type="compositionally biased region" description="Polar residues" evidence="15">
    <location>
        <begin position="665"/>
        <end position="681"/>
    </location>
</feature>
<feature type="binding site" evidence="14">
    <location>
        <position position="115"/>
    </location>
    <ligand>
        <name>Mg(2+)</name>
        <dbReference type="ChEBI" id="CHEBI:18420"/>
        <label>1</label>
        <note>catalytic</note>
    </ligand>
</feature>
<evidence type="ECO:0000256" key="13">
    <source>
        <dbReference type="PIRSR" id="PIRSR018425-1"/>
    </source>
</evidence>
<evidence type="ECO:0000256" key="7">
    <source>
        <dbReference type="ARBA" id="ARBA00022741"/>
    </source>
</evidence>
<keyword evidence="9 14" id="KW-0460">Magnesium</keyword>
<dbReference type="Pfam" id="PF20750">
    <property type="entry name" value="PAP_NTPase"/>
    <property type="match status" value="1"/>
</dbReference>
<comment type="cofactor">
    <cofactor evidence="1">
        <name>Mn(2+)</name>
        <dbReference type="ChEBI" id="CHEBI:29035"/>
    </cofactor>
</comment>
<proteinExistence type="inferred from homology"/>
<dbReference type="PANTHER" id="PTHR10682">
    <property type="entry name" value="POLY A POLYMERASE"/>
    <property type="match status" value="1"/>
</dbReference>
<dbReference type="InterPro" id="IPR014492">
    <property type="entry name" value="PolyA_polymerase"/>
</dbReference>
<evidence type="ECO:0000256" key="4">
    <source>
        <dbReference type="ARBA" id="ARBA00022664"/>
    </source>
</evidence>
<comment type="subcellular location">
    <subcellularLocation>
        <location evidence="2 12">Nucleus</location>
    </subcellularLocation>
</comment>
<feature type="binding site" evidence="13">
    <location>
        <begin position="113"/>
        <end position="115"/>
    </location>
    <ligand>
        <name>ATP</name>
        <dbReference type="ChEBI" id="CHEBI:30616"/>
    </ligand>
</feature>
<dbReference type="AlphaFoldDB" id="A0A6P4ZMC5"/>
<dbReference type="Gene3D" id="1.10.1410.10">
    <property type="match status" value="1"/>
</dbReference>
<dbReference type="Pfam" id="PF04928">
    <property type="entry name" value="PAP_central"/>
    <property type="match status" value="1"/>
</dbReference>
<comment type="function">
    <text evidence="12">Polymerase that creates the 3'-poly(A) tail of mRNA's.</text>
</comment>
<dbReference type="FunFam" id="3.30.70.590:FF:000004">
    <property type="entry name" value="Poly(A) polymerase gamma"/>
    <property type="match status" value="1"/>
</dbReference>
<keyword evidence="5 12" id="KW-0808">Transferase</keyword>
<keyword evidence="19" id="KW-1185">Reference proteome</keyword>
<reference evidence="20" key="1">
    <citation type="submission" date="2025-08" db="UniProtKB">
        <authorList>
            <consortium name="RefSeq"/>
        </authorList>
    </citation>
    <scope>IDENTIFICATION</scope>
    <source>
        <tissue evidence="20">Gonad</tissue>
    </source>
</reference>
<dbReference type="SUPFAM" id="SSF81631">
    <property type="entry name" value="PAP/OAS1 substrate-binding domain"/>
    <property type="match status" value="1"/>
</dbReference>
<evidence type="ECO:0000256" key="1">
    <source>
        <dbReference type="ARBA" id="ARBA00001936"/>
    </source>
</evidence>
<dbReference type="SUPFAM" id="SSF81301">
    <property type="entry name" value="Nucleotidyltransferase"/>
    <property type="match status" value="1"/>
</dbReference>
<feature type="binding site" evidence="13">
    <location>
        <position position="237"/>
    </location>
    <ligand>
        <name>ATP</name>
        <dbReference type="ChEBI" id="CHEBI:30616"/>
    </ligand>
</feature>
<feature type="binding site" evidence="13">
    <location>
        <begin position="246"/>
        <end position="247"/>
    </location>
    <ligand>
        <name>ATP</name>
        <dbReference type="ChEBI" id="CHEBI:30616"/>
    </ligand>
</feature>
<organism evidence="19 20">
    <name type="scientific">Branchiostoma belcheri</name>
    <name type="common">Amphioxus</name>
    <dbReference type="NCBI Taxonomy" id="7741"/>
    <lineage>
        <taxon>Eukaryota</taxon>
        <taxon>Metazoa</taxon>
        <taxon>Chordata</taxon>
        <taxon>Cephalochordata</taxon>
        <taxon>Leptocardii</taxon>
        <taxon>Amphioxiformes</taxon>
        <taxon>Branchiostomatidae</taxon>
        <taxon>Branchiostoma</taxon>
    </lineage>
</organism>
<comment type="catalytic activity">
    <reaction evidence="11 12">
        <text>RNA(n) + ATP = RNA(n)-3'-adenine ribonucleotide + diphosphate</text>
        <dbReference type="Rhea" id="RHEA:11332"/>
        <dbReference type="Rhea" id="RHEA-COMP:14527"/>
        <dbReference type="Rhea" id="RHEA-COMP:17347"/>
        <dbReference type="ChEBI" id="CHEBI:30616"/>
        <dbReference type="ChEBI" id="CHEBI:33019"/>
        <dbReference type="ChEBI" id="CHEBI:140395"/>
        <dbReference type="ChEBI" id="CHEBI:173115"/>
        <dbReference type="EC" id="2.7.7.19"/>
    </reaction>
</comment>
<keyword evidence="4 12" id="KW-0507">mRNA processing</keyword>
<feature type="binding site" evidence="14">
    <location>
        <position position="113"/>
    </location>
    <ligand>
        <name>Mg(2+)</name>
        <dbReference type="ChEBI" id="CHEBI:18420"/>
        <label>1</label>
        <note>catalytic</note>
    </ligand>
</feature>
<keyword evidence="6 14" id="KW-0479">Metal-binding</keyword>
<gene>
    <name evidence="20" type="primary">LOC109483735</name>
</gene>
<evidence type="ECO:0000313" key="19">
    <source>
        <dbReference type="Proteomes" id="UP000515135"/>
    </source>
</evidence>
<evidence type="ECO:0000256" key="5">
    <source>
        <dbReference type="ARBA" id="ARBA00022679"/>
    </source>
</evidence>
<keyword evidence="10 12" id="KW-0539">Nucleus</keyword>